<dbReference type="Pfam" id="PF00753">
    <property type="entry name" value="Lactamase_B"/>
    <property type="match status" value="1"/>
</dbReference>
<dbReference type="Gene3D" id="3.60.15.10">
    <property type="entry name" value="Ribonuclease Z/Hydroxyacylglutathione hydrolase-like"/>
    <property type="match status" value="1"/>
</dbReference>
<dbReference type="InterPro" id="IPR050698">
    <property type="entry name" value="MBL"/>
</dbReference>
<reference evidence="4 5" key="1">
    <citation type="submission" date="2019-08" db="EMBL/GenBank/DDBJ databases">
        <title>Bacterial whole genome sequence for Glaciihabitans sp. CHu50b-6-2.</title>
        <authorList>
            <person name="Jin L."/>
        </authorList>
    </citation>
    <scope>NUCLEOTIDE SEQUENCE [LARGE SCALE GENOMIC DNA]</scope>
    <source>
        <strain evidence="4 5">CHu50b-6-2</strain>
    </source>
</reference>
<accession>A0A5C8UN44</accession>
<evidence type="ECO:0000256" key="1">
    <source>
        <dbReference type="ARBA" id="ARBA00022801"/>
    </source>
</evidence>
<sequence length="460" mass="49661">MTGSAATLRFLGATQTVTGSRYLVTVGGANVLVDCGMFQGYKQLRDRNRLPFPVDPSSIDAVVLTHAHLDHSGYLPALVRDGFAGPIYATSGTAELCALVLVDSGHLLEEEARYAQRRGSSKHHPPRPIYTVKDAERALESFRVTPFDQEFEIADRLSATFVPAGHILGAAQVMLDAGGTRVHFTGDLGRKDDPLMREPRALGAVDVLVTESTYGDRDHPEVDPAAQLGEIVTRVASRGGVVLIPSFAVGRAESLLLHLSRLHATGAIPDIPIYLNSPMAVDASVIYQRHEEEHRVSPAEFDAMYSIARLVRTVDDSKLLNLRGGPMVIISASGMLTGGRILHHIAAYGSDPNNAIVLSGFQAGGTRGAALARGETTLRIFGQDVPILAEVVQVESLSAHADRGELIDWMRTAPHAPSMTYITHGEPDAADELRARIKRTLGWPARVPEYLETVSLAEPR</sequence>
<dbReference type="GO" id="GO:0016787">
    <property type="term" value="F:hydrolase activity"/>
    <property type="evidence" value="ECO:0007669"/>
    <property type="project" value="UniProtKB-KW"/>
</dbReference>
<dbReference type="GO" id="GO:0004521">
    <property type="term" value="F:RNA endonuclease activity"/>
    <property type="evidence" value="ECO:0007669"/>
    <property type="project" value="TreeGrafter"/>
</dbReference>
<dbReference type="RefSeq" id="WP_147784306.1">
    <property type="nucleotide sequence ID" value="NZ_VRMG01000009.1"/>
</dbReference>
<evidence type="ECO:0000313" key="5">
    <source>
        <dbReference type="Proteomes" id="UP000321379"/>
    </source>
</evidence>
<proteinExistence type="predicted"/>
<gene>
    <name evidence="4" type="ORF">FVP33_14000</name>
</gene>
<dbReference type="InterPro" id="IPR036866">
    <property type="entry name" value="RibonucZ/Hydroxyglut_hydro"/>
</dbReference>
<keyword evidence="5" id="KW-1185">Reference proteome</keyword>
<evidence type="ECO:0000259" key="2">
    <source>
        <dbReference type="SMART" id="SM00849"/>
    </source>
</evidence>
<feature type="domain" description="Metallo-beta-lactamase" evidence="2">
    <location>
        <begin position="18"/>
        <end position="247"/>
    </location>
</feature>
<comment type="caution">
    <text evidence="4">The sequence shown here is derived from an EMBL/GenBank/DDBJ whole genome shotgun (WGS) entry which is preliminary data.</text>
</comment>
<dbReference type="SMART" id="SM00849">
    <property type="entry name" value="Lactamase_B"/>
    <property type="match status" value="1"/>
</dbReference>
<dbReference type="Proteomes" id="UP000321379">
    <property type="component" value="Unassembled WGS sequence"/>
</dbReference>
<keyword evidence="1 4" id="KW-0378">Hydrolase</keyword>
<dbReference type="Pfam" id="PF07521">
    <property type="entry name" value="RMMBL"/>
    <property type="match status" value="1"/>
</dbReference>
<protein>
    <submittedName>
        <fullName evidence="4">MBL fold metallo-hydrolase</fullName>
    </submittedName>
</protein>
<dbReference type="InterPro" id="IPR011108">
    <property type="entry name" value="RMMBL"/>
</dbReference>
<dbReference type="AlphaFoldDB" id="A0A5C8UN44"/>
<dbReference type="InterPro" id="IPR001279">
    <property type="entry name" value="Metallo-B-lactamas"/>
</dbReference>
<dbReference type="SUPFAM" id="SSF56281">
    <property type="entry name" value="Metallo-hydrolase/oxidoreductase"/>
    <property type="match status" value="1"/>
</dbReference>
<dbReference type="InterPro" id="IPR022712">
    <property type="entry name" value="Beta_Casp"/>
</dbReference>
<dbReference type="Gene3D" id="3.40.50.10890">
    <property type="match status" value="1"/>
</dbReference>
<feature type="domain" description="Beta-Casp" evidence="3">
    <location>
        <begin position="252"/>
        <end position="371"/>
    </location>
</feature>
<evidence type="ECO:0000259" key="3">
    <source>
        <dbReference type="SMART" id="SM01027"/>
    </source>
</evidence>
<dbReference type="SMART" id="SM01027">
    <property type="entry name" value="Beta-Casp"/>
    <property type="match status" value="1"/>
</dbReference>
<evidence type="ECO:0000313" key="4">
    <source>
        <dbReference type="EMBL" id="TXN29288.1"/>
    </source>
</evidence>
<dbReference type="PANTHER" id="PTHR11203">
    <property type="entry name" value="CLEAVAGE AND POLYADENYLATION SPECIFICITY FACTOR FAMILY MEMBER"/>
    <property type="match status" value="1"/>
</dbReference>
<dbReference type="PANTHER" id="PTHR11203:SF37">
    <property type="entry name" value="INTEGRATOR COMPLEX SUBUNIT 11"/>
    <property type="match status" value="1"/>
</dbReference>
<dbReference type="Pfam" id="PF10996">
    <property type="entry name" value="Beta-Casp"/>
    <property type="match status" value="1"/>
</dbReference>
<name>A0A5C8UN44_9MICO</name>
<dbReference type="CDD" id="cd16295">
    <property type="entry name" value="TTHA0252-CPSF-like_MBL-fold"/>
    <property type="match status" value="1"/>
</dbReference>
<organism evidence="4 5">
    <name type="scientific">Lacisediminihabitans profunda</name>
    <dbReference type="NCBI Taxonomy" id="2594790"/>
    <lineage>
        <taxon>Bacteria</taxon>
        <taxon>Bacillati</taxon>
        <taxon>Actinomycetota</taxon>
        <taxon>Actinomycetes</taxon>
        <taxon>Micrococcales</taxon>
        <taxon>Microbacteriaceae</taxon>
        <taxon>Lacisediminihabitans</taxon>
    </lineage>
</organism>
<dbReference type="EMBL" id="VRMG01000009">
    <property type="protein sequence ID" value="TXN29288.1"/>
    <property type="molecule type" value="Genomic_DNA"/>
</dbReference>